<proteinExistence type="predicted"/>
<reference evidence="1" key="1">
    <citation type="journal article" date="2019" name="Sci. Rep.">
        <title>Draft genome of Tanacetum cinerariifolium, the natural source of mosquito coil.</title>
        <authorList>
            <person name="Yamashiro T."/>
            <person name="Shiraishi A."/>
            <person name="Satake H."/>
            <person name="Nakayama K."/>
        </authorList>
    </citation>
    <scope>NUCLEOTIDE SEQUENCE</scope>
</reference>
<sequence length="86" mass="10073">PDLKDFYNNYDPLAVTEADKQRYFQYLSTLTPQQQQRLNGNLNFYELNLRNVGGLVMPVVIQMTYDDGSQELSTIPAEIWRKNNEQ</sequence>
<dbReference type="AlphaFoldDB" id="A0A699XDK9"/>
<name>A0A699XDK9_TANCI</name>
<feature type="non-terminal residue" evidence="1">
    <location>
        <position position="1"/>
    </location>
</feature>
<dbReference type="EMBL" id="BKCJ011839277">
    <property type="protein sequence ID" value="GFD57283.1"/>
    <property type="molecule type" value="Genomic_DNA"/>
</dbReference>
<gene>
    <name evidence="1" type="ORF">Tci_929252</name>
</gene>
<feature type="non-terminal residue" evidence="1">
    <location>
        <position position="86"/>
    </location>
</feature>
<organism evidence="1">
    <name type="scientific">Tanacetum cinerariifolium</name>
    <name type="common">Dalmatian daisy</name>
    <name type="synonym">Chrysanthemum cinerariifolium</name>
    <dbReference type="NCBI Taxonomy" id="118510"/>
    <lineage>
        <taxon>Eukaryota</taxon>
        <taxon>Viridiplantae</taxon>
        <taxon>Streptophyta</taxon>
        <taxon>Embryophyta</taxon>
        <taxon>Tracheophyta</taxon>
        <taxon>Spermatophyta</taxon>
        <taxon>Magnoliopsida</taxon>
        <taxon>eudicotyledons</taxon>
        <taxon>Gunneridae</taxon>
        <taxon>Pentapetalae</taxon>
        <taxon>asterids</taxon>
        <taxon>campanulids</taxon>
        <taxon>Asterales</taxon>
        <taxon>Asteraceae</taxon>
        <taxon>Asteroideae</taxon>
        <taxon>Anthemideae</taxon>
        <taxon>Anthemidinae</taxon>
        <taxon>Tanacetum</taxon>
    </lineage>
</organism>
<accession>A0A699XDK9</accession>
<protein>
    <submittedName>
        <fullName evidence="1">Uncharacterized protein</fullName>
    </submittedName>
</protein>
<comment type="caution">
    <text evidence="1">The sequence shown here is derived from an EMBL/GenBank/DDBJ whole genome shotgun (WGS) entry which is preliminary data.</text>
</comment>
<evidence type="ECO:0000313" key="1">
    <source>
        <dbReference type="EMBL" id="GFD57283.1"/>
    </source>
</evidence>